<dbReference type="InterPro" id="IPR028082">
    <property type="entry name" value="Peripla_BP_I"/>
</dbReference>
<proteinExistence type="predicted"/>
<dbReference type="SUPFAM" id="SSF53822">
    <property type="entry name" value="Periplasmic binding protein-like I"/>
    <property type="match status" value="1"/>
</dbReference>
<name>A0A6J7JBH8_9ZZZZ</name>
<protein>
    <submittedName>
        <fullName evidence="2">Unannotated protein</fullName>
    </submittedName>
</protein>
<dbReference type="PROSITE" id="PS51257">
    <property type="entry name" value="PROKAR_LIPOPROTEIN"/>
    <property type="match status" value="1"/>
</dbReference>
<evidence type="ECO:0000256" key="1">
    <source>
        <dbReference type="SAM" id="MobiDB-lite"/>
    </source>
</evidence>
<gene>
    <name evidence="2" type="ORF">UFOPK3674_01803</name>
</gene>
<feature type="region of interest" description="Disordered" evidence="1">
    <location>
        <begin position="27"/>
        <end position="49"/>
    </location>
</feature>
<accession>A0A6J7JBH8</accession>
<dbReference type="Gene3D" id="3.40.50.2300">
    <property type="match status" value="2"/>
</dbReference>
<sequence>MKLIRILLAALVCVALAVTVAACGDDNNDKGSGASPSTTKTDGGDTAGGPSQATIDLALKYTGGTAGAADSAKPPVKVGFTTMIGGTPEFPEHVETAKAFTKFINEKLGGIGGAPLELVICTMQTEEDGQKCGAEFLDANVPVINQSLAVIGNASLYKTVVPKIPVITGSPATGPDATTPGVYNFTGGGPGVIYGMAKDAANLGLKNLALVSVGNPGGKFTMEQIAVPALDQVGVKHSKVVYYSDTATTPDIVAAVQNAGGSKADGIFFDPSTPAQCTSLVKAIKQLNLDVPVIATVLCNGQSVVDSAGGDSGLEGWHMWGFNENPRVTGVPEVDAYNDVMKAYGAESFAFTGFGSVAARDLLTIAAFGNAAGGEITPDVMKQAILAFRGPAWMVPGGQNCEKPPVKETPSVCGDVGVGSAIEGGKWKSLGAIKVGS</sequence>
<organism evidence="2">
    <name type="scientific">freshwater metagenome</name>
    <dbReference type="NCBI Taxonomy" id="449393"/>
    <lineage>
        <taxon>unclassified sequences</taxon>
        <taxon>metagenomes</taxon>
        <taxon>ecological metagenomes</taxon>
    </lineage>
</organism>
<evidence type="ECO:0000313" key="2">
    <source>
        <dbReference type="EMBL" id="CAB4940663.1"/>
    </source>
</evidence>
<dbReference type="EMBL" id="CAFBMX010000010">
    <property type="protein sequence ID" value="CAB4940663.1"/>
    <property type="molecule type" value="Genomic_DNA"/>
</dbReference>
<reference evidence="2" key="1">
    <citation type="submission" date="2020-05" db="EMBL/GenBank/DDBJ databases">
        <authorList>
            <person name="Chiriac C."/>
            <person name="Salcher M."/>
            <person name="Ghai R."/>
            <person name="Kavagutti S V."/>
        </authorList>
    </citation>
    <scope>NUCLEOTIDE SEQUENCE</scope>
</reference>
<dbReference type="AlphaFoldDB" id="A0A6J7JBH8"/>